<keyword evidence="3" id="KW-0813">Transport</keyword>
<evidence type="ECO:0000256" key="8">
    <source>
        <dbReference type="ARBA" id="ARBA00023286"/>
    </source>
</evidence>
<evidence type="ECO:0000256" key="3">
    <source>
        <dbReference type="ARBA" id="ARBA00022448"/>
    </source>
</evidence>
<evidence type="ECO:0000313" key="13">
    <source>
        <dbReference type="EMBL" id="KAL3824938.1"/>
    </source>
</evidence>
<sequence length="1527" mass="175604">MDPSEKDEIPMLSATYFQSDDPNNSTSRGFSSRTRSASMSIPTNSLDSFEHENNLVGLTGPLRTERRTSFVQMSGPLFVNRNREVILQPPLQKDNKPKIEKYPSMDGNMDYNDWPLDNYGGKNEHLLKSGQLGMCNDPYCTTCPTYCHVKGRHKHSRTSEISDAKFHNMIYGDAKGLSKRMCSFSHPYIPGVMNPHARVIQQWNKFFVISCLFAAFTDPLFFFLLSVEQDNKCIVLNWTLTTTVVVLRSMTDFIYLLHILLQFKLAYVAPESRVVGAGDLVDDPKKIAKNYLFGYFLIDLFVVLPLPQIIILLILPASMGAGANFAKNLLRAAILVQYVPRLYRFLPLLAGQSATGFVFESAWANFFINLFTYVVASHVVGSCWYLFGLQRVHQCLRDACRDSNITRCQNYIDCGQGNDYKGFQIDPTWDLWKRNENATACFGQGGFDFGIYQTAVNLTTHQNVLTRYTYSLFWGFQQISTLAGNQVPSYYVWELIFTMSIIGTGLLLFALLIGNMQNFLQALGRRRLEMTLKRRDVEQWMRHRRLPDELRRQVRGAERFSWAATRGVNEEMLMENLPEDLQRDIRRHLFKFVKKVRIFQLLDEPIVDAICERLRTKTYIEGSKILCPGGLIDKMVFIIRGKMESIGEDLSVVPLSEGDACGEELLTWCLEHSSVNKDGKRIRIPGHKLLSNRLVRCLTNVEAFVLRAADLEEVTSLFSRFLRSPRVQGAIRYESPYWQGLAARRIQVAWRYRKKRLNQMDPSEKDEIPMLSATYFQSDDPNNSTSRGFSSRTRSASMSIPTNSLDSFEHENNLVGLTGPLRTERRTSFVQMSGPLFVNRNREVILQPPLQKDNKPKIEKYPSMDGNMDYNDWPLDNYGGKNEHLLKSGQLGMCNDPYCTTCPTYYHVKGRHKHSRTSEIFDAKFHNMIYGDAKGWAKRMCSFLHPYIPGVMNPHARVIQQWNKFFVISCLFAVFIDPLFFFLLSVEQDNKCIVLNWPLTTTVVVLRSMTDFIYLLHILLQFKLAYVAPESRVVGAGDLVDDPKKIAKNYLFGYFLIDLFVIIILLILPDSMGATGANYAKNLLRAAILVQYVPRLYRFLPLLAGQSATGFIFESAWANFVINLLTYVLASHVVGSCWYLFGLQRVNQCLRNACRDSNITRCQNYIDCGHGNDYEGFQIDPTWDLWKRNENATACFGQGGFDFGIYQTAVNLTTHQNVLTRYIYSLFWGFQQISTLAGNQVPSYFVWEVLFTMSIIGIGLLLFALLIGNMQNFLQALGRRRLELSLRRRDVEQWMSHRRLPEELRRQVRGAERFSWAATRGVNEEMLMENLPEDLQRDIRRHLFKFVKKVRIFQLLDEPIIDAICERLRTKTYIKGSKILCRGGLVDKMVFIIRGKMESIGEDLIVVPLSEGDACGEELLTWCLEHSSVNKDGKRIRIPGHRLLSNRLVRCLTNVEAFVLRAADLEEVTSLFSRFLRSPRVQGAIRYESPYWRGLAARRIQVAWRYRKKRLNRGDSSSPSHNYLSRR</sequence>
<feature type="transmembrane region" description="Helical" evidence="11">
    <location>
        <begin position="1120"/>
        <end position="1141"/>
    </location>
</feature>
<dbReference type="EMBL" id="JBJXBP010000006">
    <property type="protein sequence ID" value="KAL3824938.1"/>
    <property type="molecule type" value="Genomic_DNA"/>
</dbReference>
<keyword evidence="7 11" id="KW-0472">Membrane</keyword>
<dbReference type="PANTHER" id="PTHR45651:SF11">
    <property type="entry name" value="CYCLIC NUCLEOTIDE-GATED ION CHANNEL 20, CHLOROPLASTIC-RELATED"/>
    <property type="match status" value="1"/>
</dbReference>
<comment type="subcellular location">
    <subcellularLocation>
        <location evidence="1">Membrane</location>
        <topology evidence="1">Multi-pass membrane protein</topology>
    </subcellularLocation>
</comment>
<keyword evidence="6" id="KW-0406">Ion transport</keyword>
<dbReference type="PROSITE" id="PS50042">
    <property type="entry name" value="CNMP_BINDING_3"/>
    <property type="match status" value="2"/>
</dbReference>
<name>A0ABD3SKZ2_9LAMI</name>
<dbReference type="Gene3D" id="1.10.287.630">
    <property type="entry name" value="Helix hairpin bin"/>
    <property type="match status" value="2"/>
</dbReference>
<feature type="compositionally biased region" description="Polar residues" evidence="10">
    <location>
        <begin position="15"/>
        <end position="24"/>
    </location>
</feature>
<evidence type="ECO:0000256" key="5">
    <source>
        <dbReference type="ARBA" id="ARBA00022989"/>
    </source>
</evidence>
<dbReference type="Proteomes" id="UP001634393">
    <property type="component" value="Unassembled WGS sequence"/>
</dbReference>
<evidence type="ECO:0000256" key="10">
    <source>
        <dbReference type="SAM" id="MobiDB-lite"/>
    </source>
</evidence>
<evidence type="ECO:0000256" key="11">
    <source>
        <dbReference type="SAM" id="Phobius"/>
    </source>
</evidence>
<dbReference type="Pfam" id="PF00520">
    <property type="entry name" value="Ion_trans"/>
    <property type="match status" value="2"/>
</dbReference>
<feature type="region of interest" description="Disordered" evidence="10">
    <location>
        <begin position="774"/>
        <end position="803"/>
    </location>
</feature>
<evidence type="ECO:0000313" key="14">
    <source>
        <dbReference type="Proteomes" id="UP001634393"/>
    </source>
</evidence>
<evidence type="ECO:0000259" key="12">
    <source>
        <dbReference type="PROSITE" id="PS50042"/>
    </source>
</evidence>
<feature type="domain" description="Cyclic nucleotide-binding" evidence="12">
    <location>
        <begin position="598"/>
        <end position="666"/>
    </location>
</feature>
<feature type="compositionally biased region" description="Low complexity" evidence="10">
    <location>
        <begin position="784"/>
        <end position="797"/>
    </location>
</feature>
<evidence type="ECO:0000256" key="4">
    <source>
        <dbReference type="ARBA" id="ARBA00022692"/>
    </source>
</evidence>
<evidence type="ECO:0000256" key="6">
    <source>
        <dbReference type="ARBA" id="ARBA00023065"/>
    </source>
</evidence>
<feature type="region of interest" description="Disordered" evidence="10">
    <location>
        <begin position="1"/>
        <end position="45"/>
    </location>
</feature>
<evidence type="ECO:0000256" key="1">
    <source>
        <dbReference type="ARBA" id="ARBA00004141"/>
    </source>
</evidence>
<dbReference type="InterPro" id="IPR005821">
    <property type="entry name" value="Ion_trans_dom"/>
</dbReference>
<dbReference type="SUPFAM" id="SSF51206">
    <property type="entry name" value="cAMP-binding domain-like"/>
    <property type="match status" value="2"/>
</dbReference>
<dbReference type="Gene3D" id="2.60.120.10">
    <property type="entry name" value="Jelly Rolls"/>
    <property type="match status" value="2"/>
</dbReference>
<proteinExistence type="inferred from homology"/>
<dbReference type="CDD" id="cd00038">
    <property type="entry name" value="CAP_ED"/>
    <property type="match status" value="2"/>
</dbReference>
<dbReference type="InterPro" id="IPR014710">
    <property type="entry name" value="RmlC-like_jellyroll"/>
</dbReference>
<feature type="transmembrane region" description="Helical" evidence="11">
    <location>
        <begin position="1244"/>
        <end position="1267"/>
    </location>
</feature>
<feature type="transmembrane region" description="Helical" evidence="11">
    <location>
        <begin position="292"/>
        <end position="317"/>
    </location>
</feature>
<dbReference type="SUPFAM" id="SSF81324">
    <property type="entry name" value="Voltage-gated potassium channels"/>
    <property type="match status" value="2"/>
</dbReference>
<dbReference type="GO" id="GO:0034220">
    <property type="term" value="P:monoatomic ion transmembrane transport"/>
    <property type="evidence" value="ECO:0007669"/>
    <property type="project" value="UniProtKB-KW"/>
</dbReference>
<dbReference type="InterPro" id="IPR018490">
    <property type="entry name" value="cNMP-bd_dom_sf"/>
</dbReference>
<keyword evidence="14" id="KW-1185">Reference proteome</keyword>
<evidence type="ECO:0000256" key="9">
    <source>
        <dbReference type="ARBA" id="ARBA00023303"/>
    </source>
</evidence>
<keyword evidence="5 11" id="KW-1133">Transmembrane helix</keyword>
<feature type="transmembrane region" description="Helical" evidence="11">
    <location>
        <begin position="366"/>
        <end position="387"/>
    </location>
</feature>
<keyword evidence="8" id="KW-1071">Ligand-gated ion channel</keyword>
<keyword evidence="4 11" id="KW-0812">Transmembrane</keyword>
<dbReference type="PANTHER" id="PTHR45651">
    <property type="entry name" value="CYCLIC NUCLEOTIDE-GATED ION CHANNEL 15-RELATED-RELATED"/>
    <property type="match status" value="1"/>
</dbReference>
<feature type="compositionally biased region" description="Low complexity" evidence="10">
    <location>
        <begin position="25"/>
        <end position="38"/>
    </location>
</feature>
<evidence type="ECO:0000256" key="7">
    <source>
        <dbReference type="ARBA" id="ARBA00023136"/>
    </source>
</evidence>
<gene>
    <name evidence="13" type="ORF">ACJIZ3_020967</name>
</gene>
<reference evidence="13 14" key="1">
    <citation type="submission" date="2024-12" db="EMBL/GenBank/DDBJ databases">
        <title>The unique morphological basis and parallel evolutionary history of personate flowers in Penstemon.</title>
        <authorList>
            <person name="Depatie T.H."/>
            <person name="Wessinger C.A."/>
        </authorList>
    </citation>
    <scope>NUCLEOTIDE SEQUENCE [LARGE SCALE GENOMIC DNA]</scope>
    <source>
        <strain evidence="13">WTNN_2</strain>
        <tissue evidence="13">Leaf</tissue>
    </source>
</reference>
<evidence type="ECO:0000256" key="2">
    <source>
        <dbReference type="ARBA" id="ARBA00010486"/>
    </source>
</evidence>
<keyword evidence="9" id="KW-0407">Ion channel</keyword>
<feature type="compositionally biased region" description="Polar residues" evidence="10">
    <location>
        <begin position="774"/>
        <end position="783"/>
    </location>
</feature>
<organism evidence="13 14">
    <name type="scientific">Penstemon smallii</name>
    <dbReference type="NCBI Taxonomy" id="265156"/>
    <lineage>
        <taxon>Eukaryota</taxon>
        <taxon>Viridiplantae</taxon>
        <taxon>Streptophyta</taxon>
        <taxon>Embryophyta</taxon>
        <taxon>Tracheophyta</taxon>
        <taxon>Spermatophyta</taxon>
        <taxon>Magnoliopsida</taxon>
        <taxon>eudicotyledons</taxon>
        <taxon>Gunneridae</taxon>
        <taxon>Pentapetalae</taxon>
        <taxon>asterids</taxon>
        <taxon>lamiids</taxon>
        <taxon>Lamiales</taxon>
        <taxon>Plantaginaceae</taxon>
        <taxon>Cheloneae</taxon>
        <taxon>Penstemon</taxon>
    </lineage>
</organism>
<feature type="domain" description="Cyclic nucleotide-binding" evidence="12">
    <location>
        <begin position="1352"/>
        <end position="1420"/>
    </location>
</feature>
<comment type="caution">
    <text evidence="13">The sequence shown here is derived from an EMBL/GenBank/DDBJ whole genome shotgun (WGS) entry which is preliminary data.</text>
</comment>
<protein>
    <recommendedName>
        <fullName evidence="12">Cyclic nucleotide-binding domain-containing protein</fullName>
    </recommendedName>
</protein>
<feature type="transmembrane region" description="Helical" evidence="11">
    <location>
        <begin position="490"/>
        <end position="513"/>
    </location>
</feature>
<comment type="similarity">
    <text evidence="2">Belongs to the cyclic nucleotide-gated cation channel (TC 1.A.1.5) family.</text>
</comment>
<dbReference type="GO" id="GO:0016020">
    <property type="term" value="C:membrane"/>
    <property type="evidence" value="ECO:0007669"/>
    <property type="project" value="UniProtKB-SubCell"/>
</dbReference>
<accession>A0ABD3SKZ2</accession>
<dbReference type="SMART" id="SM00100">
    <property type="entry name" value="cNMP"/>
    <property type="match status" value="2"/>
</dbReference>
<dbReference type="InterPro" id="IPR000595">
    <property type="entry name" value="cNMP-bd_dom"/>
</dbReference>
<feature type="transmembrane region" description="Helical" evidence="11">
    <location>
        <begin position="1049"/>
        <end position="1068"/>
    </location>
</feature>
<feature type="transmembrane region" description="Helical" evidence="11">
    <location>
        <begin position="234"/>
        <end position="257"/>
    </location>
</feature>
<dbReference type="Gene3D" id="1.10.287.70">
    <property type="match status" value="2"/>
</dbReference>
<feature type="transmembrane region" description="Helical" evidence="11">
    <location>
        <begin position="965"/>
        <end position="984"/>
    </location>
</feature>
<feature type="transmembrane region" description="Helical" evidence="11">
    <location>
        <begin position="206"/>
        <end position="227"/>
    </location>
</feature>